<evidence type="ECO:0000256" key="4">
    <source>
        <dbReference type="ARBA" id="ARBA00023136"/>
    </source>
</evidence>
<evidence type="ECO:0000256" key="5">
    <source>
        <dbReference type="ARBA" id="ARBA00023251"/>
    </source>
</evidence>
<dbReference type="InterPro" id="IPR052902">
    <property type="entry name" value="ABC-2_transporter"/>
</dbReference>
<dbReference type="Proteomes" id="UP000248544">
    <property type="component" value="Unassembled WGS sequence"/>
</dbReference>
<comment type="caution">
    <text evidence="8">The sequence shown here is derived from an EMBL/GenBank/DDBJ whole genome shotgun (WGS) entry which is preliminary data.</text>
</comment>
<dbReference type="Pfam" id="PF01061">
    <property type="entry name" value="ABC2_membrane"/>
    <property type="match status" value="1"/>
</dbReference>
<dbReference type="GO" id="GO:0140359">
    <property type="term" value="F:ABC-type transporter activity"/>
    <property type="evidence" value="ECO:0007669"/>
    <property type="project" value="InterPro"/>
</dbReference>
<protein>
    <recommendedName>
        <fullName evidence="6">Transport permease protein</fullName>
    </recommendedName>
</protein>
<dbReference type="PROSITE" id="PS51012">
    <property type="entry name" value="ABC_TM2"/>
    <property type="match status" value="1"/>
</dbReference>
<evidence type="ECO:0000259" key="7">
    <source>
        <dbReference type="PROSITE" id="PS51012"/>
    </source>
</evidence>
<keyword evidence="4 6" id="KW-0472">Membrane</keyword>
<feature type="transmembrane region" description="Helical" evidence="6">
    <location>
        <begin position="118"/>
        <end position="149"/>
    </location>
</feature>
<feature type="transmembrane region" description="Helical" evidence="6">
    <location>
        <begin position="242"/>
        <end position="262"/>
    </location>
</feature>
<gene>
    <name evidence="8" type="ORF">C1I98_30510</name>
</gene>
<accession>A0A2W2F4Z6</accession>
<keyword evidence="5" id="KW-0046">Antibiotic resistance</keyword>
<dbReference type="GO" id="GO:0043190">
    <property type="term" value="C:ATP-binding cassette (ABC) transporter complex"/>
    <property type="evidence" value="ECO:0007669"/>
    <property type="project" value="InterPro"/>
</dbReference>
<name>A0A2W2F4Z6_9ACTN</name>
<feature type="transmembrane region" description="Helical" evidence="6">
    <location>
        <begin position="45"/>
        <end position="64"/>
    </location>
</feature>
<proteinExistence type="inferred from homology"/>
<feature type="transmembrane region" description="Helical" evidence="6">
    <location>
        <begin position="76"/>
        <end position="97"/>
    </location>
</feature>
<evidence type="ECO:0000256" key="2">
    <source>
        <dbReference type="ARBA" id="ARBA00022692"/>
    </source>
</evidence>
<keyword evidence="2 6" id="KW-0812">Transmembrane</keyword>
<dbReference type="PANTHER" id="PTHR43027">
    <property type="entry name" value="DOXORUBICIN RESISTANCE ABC TRANSPORTER PERMEASE PROTEIN DRRC-RELATED"/>
    <property type="match status" value="1"/>
</dbReference>
<keyword evidence="3 6" id="KW-1133">Transmembrane helix</keyword>
<evidence type="ECO:0000256" key="3">
    <source>
        <dbReference type="ARBA" id="ARBA00022989"/>
    </source>
</evidence>
<evidence type="ECO:0000313" key="8">
    <source>
        <dbReference type="EMBL" id="PZG31042.1"/>
    </source>
</evidence>
<dbReference type="InterPro" id="IPR047817">
    <property type="entry name" value="ABC2_TM_bact-type"/>
</dbReference>
<feature type="transmembrane region" description="Helical" evidence="6">
    <location>
        <begin position="155"/>
        <end position="177"/>
    </location>
</feature>
<feature type="domain" description="ABC transmembrane type-2" evidence="7">
    <location>
        <begin position="45"/>
        <end position="265"/>
    </location>
</feature>
<evidence type="ECO:0000256" key="6">
    <source>
        <dbReference type="RuleBase" id="RU361157"/>
    </source>
</evidence>
<dbReference type="GO" id="GO:0046677">
    <property type="term" value="P:response to antibiotic"/>
    <property type="evidence" value="ECO:0007669"/>
    <property type="project" value="UniProtKB-KW"/>
</dbReference>
<sequence length="265" mass="27388">MAPAVPRALPKARPITGVAEVRDDKERGMTALTKYELKLFLRDPAATLIVLVLPVGIVALFGVVMSPGGGDAIETFFPSAAIALGLGQLGMNLLPSTMAGYREKGILRRMAGTPVHPAALLGAQLVVGALFALVSMALVVAVGVVAFGFGPPGSIPAFLLTFVLGVMSLFAVGLLVASIAPSGRVATGIGVAVFFVSIVFGGVFMPVESLPAFIADVGDFTPLGAFMRALRASWAGAWPEPLHLGVMAVVALGFSLLSAKMFRWE</sequence>
<keyword evidence="6" id="KW-0813">Transport</keyword>
<keyword evidence="6" id="KW-1003">Cell membrane</keyword>
<feature type="transmembrane region" description="Helical" evidence="6">
    <location>
        <begin position="189"/>
        <end position="207"/>
    </location>
</feature>
<dbReference type="InterPro" id="IPR000412">
    <property type="entry name" value="ABC_2_transport"/>
</dbReference>
<dbReference type="AlphaFoldDB" id="A0A2W2F4Z6"/>
<dbReference type="InterPro" id="IPR013525">
    <property type="entry name" value="ABC2_TM"/>
</dbReference>
<dbReference type="EMBL" id="POUA01000335">
    <property type="protein sequence ID" value="PZG31042.1"/>
    <property type="molecule type" value="Genomic_DNA"/>
</dbReference>
<evidence type="ECO:0000313" key="9">
    <source>
        <dbReference type="Proteomes" id="UP000248544"/>
    </source>
</evidence>
<dbReference type="PIRSF" id="PIRSF006648">
    <property type="entry name" value="DrrB"/>
    <property type="match status" value="1"/>
</dbReference>
<organism evidence="8 9">
    <name type="scientific">Spongiactinospora gelatinilytica</name>
    <dbReference type="NCBI Taxonomy" id="2666298"/>
    <lineage>
        <taxon>Bacteria</taxon>
        <taxon>Bacillati</taxon>
        <taxon>Actinomycetota</taxon>
        <taxon>Actinomycetes</taxon>
        <taxon>Streptosporangiales</taxon>
        <taxon>Streptosporangiaceae</taxon>
        <taxon>Spongiactinospora</taxon>
    </lineage>
</organism>
<evidence type="ECO:0000256" key="1">
    <source>
        <dbReference type="ARBA" id="ARBA00004141"/>
    </source>
</evidence>
<reference evidence="8 9" key="1">
    <citation type="submission" date="2018-01" db="EMBL/GenBank/DDBJ databases">
        <title>Draft genome sequence of Sphaerisporangium sp. 7K107.</title>
        <authorList>
            <person name="Sahin N."/>
            <person name="Saygin H."/>
            <person name="Ay H."/>
        </authorList>
    </citation>
    <scope>NUCLEOTIDE SEQUENCE [LARGE SCALE GENOMIC DNA]</scope>
    <source>
        <strain evidence="8 9">7K107</strain>
    </source>
</reference>
<keyword evidence="9" id="KW-1185">Reference proteome</keyword>
<dbReference type="PANTHER" id="PTHR43027:SF2">
    <property type="entry name" value="TRANSPORT PERMEASE PROTEIN"/>
    <property type="match status" value="1"/>
</dbReference>
<comment type="similarity">
    <text evidence="6">Belongs to the ABC-2 integral membrane protein family.</text>
</comment>
<comment type="subcellular location">
    <subcellularLocation>
        <location evidence="6">Cell membrane</location>
        <topology evidence="6">Multi-pass membrane protein</topology>
    </subcellularLocation>
    <subcellularLocation>
        <location evidence="1">Membrane</location>
        <topology evidence="1">Multi-pass membrane protein</topology>
    </subcellularLocation>
</comment>